<dbReference type="InterPro" id="IPR051465">
    <property type="entry name" value="Cell_Envelope_Struct_Comp"/>
</dbReference>
<proteinExistence type="predicted"/>
<gene>
    <name evidence="2" type="ORF">OB236_30835</name>
</gene>
<comment type="caution">
    <text evidence="2">The sequence shown here is derived from an EMBL/GenBank/DDBJ whole genome shotgun (WGS) entry which is preliminary data.</text>
</comment>
<dbReference type="Proteomes" id="UP001652445">
    <property type="component" value="Unassembled WGS sequence"/>
</dbReference>
<dbReference type="PROSITE" id="PS51272">
    <property type="entry name" value="SLH"/>
    <property type="match status" value="1"/>
</dbReference>
<dbReference type="RefSeq" id="WP_262687361.1">
    <property type="nucleotide sequence ID" value="NZ_JAOQIO010000106.1"/>
</dbReference>
<dbReference type="PANTHER" id="PTHR43308:SF5">
    <property type="entry name" value="S-LAYER PROTEIN _ PEPTIDOGLYCAN ENDO-BETA-N-ACETYLGLUCOSAMINIDASE"/>
    <property type="match status" value="1"/>
</dbReference>
<dbReference type="PANTHER" id="PTHR43308">
    <property type="entry name" value="OUTER MEMBRANE PROTEIN ALPHA-RELATED"/>
    <property type="match status" value="1"/>
</dbReference>
<evidence type="ECO:0000313" key="2">
    <source>
        <dbReference type="EMBL" id="MCU6796530.1"/>
    </source>
</evidence>
<evidence type="ECO:0000313" key="3">
    <source>
        <dbReference type="Proteomes" id="UP001652445"/>
    </source>
</evidence>
<name>A0ABT2UPF1_9BACL</name>
<dbReference type="EMBL" id="JAOQIO010000106">
    <property type="protein sequence ID" value="MCU6796530.1"/>
    <property type="molecule type" value="Genomic_DNA"/>
</dbReference>
<evidence type="ECO:0000259" key="1">
    <source>
        <dbReference type="PROSITE" id="PS51272"/>
    </source>
</evidence>
<dbReference type="InterPro" id="IPR001119">
    <property type="entry name" value="SLH_dom"/>
</dbReference>
<accession>A0ABT2UPF1</accession>
<protein>
    <submittedName>
        <fullName evidence="2">S-layer homology domain-containing protein</fullName>
    </submittedName>
</protein>
<reference evidence="2 3" key="1">
    <citation type="submission" date="2022-09" db="EMBL/GenBank/DDBJ databases">
        <authorList>
            <person name="Han X.L."/>
            <person name="Wang Q."/>
            <person name="Lu T."/>
        </authorList>
    </citation>
    <scope>NUCLEOTIDE SEQUENCE [LARGE SCALE GENOMIC DNA]</scope>
    <source>
        <strain evidence="2 3">WQ 127069</strain>
    </source>
</reference>
<dbReference type="Pfam" id="PF00395">
    <property type="entry name" value="SLH"/>
    <property type="match status" value="1"/>
</dbReference>
<feature type="domain" description="SLH" evidence="1">
    <location>
        <begin position="22"/>
        <end position="85"/>
    </location>
</feature>
<sequence>MNHFTKFAVLALDKAKTEQLQTNEADFDDIKGQWYESNVRELVKLGAINGYPDNTFKPDANITRAEFVTVIVQAFQLGEQEGKTFADTETHWAEFQYQAKKWSYERHVVVKMEKTAGELLSPGINWEFADGNHASFVPGASIRSG</sequence>
<organism evidence="2 3">
    <name type="scientific">Paenibacillus baimaensis</name>
    <dbReference type="NCBI Taxonomy" id="2982185"/>
    <lineage>
        <taxon>Bacteria</taxon>
        <taxon>Bacillati</taxon>
        <taxon>Bacillota</taxon>
        <taxon>Bacilli</taxon>
        <taxon>Bacillales</taxon>
        <taxon>Paenibacillaceae</taxon>
        <taxon>Paenibacillus</taxon>
    </lineage>
</organism>
<keyword evidence="3" id="KW-1185">Reference proteome</keyword>